<protein>
    <submittedName>
        <fullName evidence="3">Unannotated protein</fullName>
    </submittedName>
</protein>
<sequence>MPSRKSSSPSANENRAYRGKPNASPGTNATLARSSTTSASSRVVAAVMPLRSRFSNPEKSGKQ</sequence>
<accession>A0A6J6L8M3</accession>
<evidence type="ECO:0000256" key="1">
    <source>
        <dbReference type="SAM" id="MobiDB-lite"/>
    </source>
</evidence>
<feature type="compositionally biased region" description="Polar residues" evidence="1">
    <location>
        <begin position="1"/>
        <end position="13"/>
    </location>
</feature>
<feature type="compositionally biased region" description="Low complexity" evidence="1">
    <location>
        <begin position="29"/>
        <end position="47"/>
    </location>
</feature>
<evidence type="ECO:0000313" key="2">
    <source>
        <dbReference type="EMBL" id="CAB4531599.1"/>
    </source>
</evidence>
<proteinExistence type="predicted"/>
<feature type="compositionally biased region" description="Polar residues" evidence="1">
    <location>
        <begin position="53"/>
        <end position="63"/>
    </location>
</feature>
<dbReference type="EMBL" id="CAEZSE010000037">
    <property type="protein sequence ID" value="CAB4531599.1"/>
    <property type="molecule type" value="Genomic_DNA"/>
</dbReference>
<organism evidence="3">
    <name type="scientific">freshwater metagenome</name>
    <dbReference type="NCBI Taxonomy" id="449393"/>
    <lineage>
        <taxon>unclassified sequences</taxon>
        <taxon>metagenomes</taxon>
        <taxon>ecological metagenomes</taxon>
    </lineage>
</organism>
<feature type="region of interest" description="Disordered" evidence="1">
    <location>
        <begin position="1"/>
        <end position="63"/>
    </location>
</feature>
<reference evidence="3" key="1">
    <citation type="submission" date="2020-05" db="EMBL/GenBank/DDBJ databases">
        <authorList>
            <person name="Chiriac C."/>
            <person name="Salcher M."/>
            <person name="Ghai R."/>
            <person name="Kavagutti S V."/>
        </authorList>
    </citation>
    <scope>NUCLEOTIDE SEQUENCE</scope>
</reference>
<name>A0A6J6L8M3_9ZZZZ</name>
<gene>
    <name evidence="2" type="ORF">UFOPK1353_00349</name>
    <name evidence="3" type="ORF">UFOPK2292_00086</name>
</gene>
<dbReference type="AlphaFoldDB" id="A0A6J6L8M3"/>
<dbReference type="EMBL" id="CAEZWU010000006">
    <property type="protein sequence ID" value="CAB4658101.1"/>
    <property type="molecule type" value="Genomic_DNA"/>
</dbReference>
<evidence type="ECO:0000313" key="3">
    <source>
        <dbReference type="EMBL" id="CAB4658101.1"/>
    </source>
</evidence>